<dbReference type="OrthoDB" id="7059309at2"/>
<reference evidence="12 13" key="1">
    <citation type="submission" date="2019-09" db="EMBL/GenBank/DDBJ databases">
        <title>Phylogeny of genus Pseudoclavibacter and closely related genus.</title>
        <authorList>
            <person name="Li Y."/>
        </authorList>
    </citation>
    <scope>NUCLEOTIDE SEQUENCE [LARGE SCALE GENOMIC DNA]</scope>
    <source>
        <strain evidence="12 13">JCM 16921</strain>
    </source>
</reference>
<dbReference type="InterPro" id="IPR006121">
    <property type="entry name" value="HMA_dom"/>
</dbReference>
<evidence type="ECO:0000256" key="5">
    <source>
        <dbReference type="ARBA" id="ARBA00022741"/>
    </source>
</evidence>
<dbReference type="GO" id="GO:0016887">
    <property type="term" value="F:ATP hydrolysis activity"/>
    <property type="evidence" value="ECO:0007669"/>
    <property type="project" value="InterPro"/>
</dbReference>
<dbReference type="GO" id="GO:0043682">
    <property type="term" value="F:P-type divalent copper transporter activity"/>
    <property type="evidence" value="ECO:0007669"/>
    <property type="project" value="TreeGrafter"/>
</dbReference>
<dbReference type="SUPFAM" id="SSF55008">
    <property type="entry name" value="HMA, heavy metal-associated domain"/>
    <property type="match status" value="1"/>
</dbReference>
<keyword evidence="10" id="KW-1003">Cell membrane</keyword>
<evidence type="ECO:0000256" key="2">
    <source>
        <dbReference type="ARBA" id="ARBA00006024"/>
    </source>
</evidence>
<dbReference type="CDD" id="cd02094">
    <property type="entry name" value="P-type_ATPase_Cu-like"/>
    <property type="match status" value="1"/>
</dbReference>
<dbReference type="EMBL" id="WBKA01000009">
    <property type="protein sequence ID" value="KAB1631110.1"/>
    <property type="molecule type" value="Genomic_DNA"/>
</dbReference>
<dbReference type="GO" id="GO:0055070">
    <property type="term" value="P:copper ion homeostasis"/>
    <property type="evidence" value="ECO:0007669"/>
    <property type="project" value="TreeGrafter"/>
</dbReference>
<keyword evidence="6 10" id="KW-0067">ATP-binding</keyword>
<evidence type="ECO:0000256" key="9">
    <source>
        <dbReference type="ARBA" id="ARBA00023136"/>
    </source>
</evidence>
<dbReference type="PROSITE" id="PS50846">
    <property type="entry name" value="HMA_2"/>
    <property type="match status" value="1"/>
</dbReference>
<dbReference type="PROSITE" id="PS00154">
    <property type="entry name" value="ATPASE_E1_E2"/>
    <property type="match status" value="1"/>
</dbReference>
<dbReference type="CDD" id="cd00371">
    <property type="entry name" value="HMA"/>
    <property type="match status" value="1"/>
</dbReference>
<feature type="transmembrane region" description="Helical" evidence="10">
    <location>
        <begin position="106"/>
        <end position="127"/>
    </location>
</feature>
<feature type="transmembrane region" description="Helical" evidence="10">
    <location>
        <begin position="133"/>
        <end position="151"/>
    </location>
</feature>
<evidence type="ECO:0000256" key="10">
    <source>
        <dbReference type="RuleBase" id="RU362081"/>
    </source>
</evidence>
<dbReference type="Pfam" id="PF00403">
    <property type="entry name" value="HMA"/>
    <property type="match status" value="1"/>
</dbReference>
<dbReference type="Gene3D" id="3.40.50.1000">
    <property type="entry name" value="HAD superfamily/HAD-like"/>
    <property type="match status" value="1"/>
</dbReference>
<keyword evidence="13" id="KW-1185">Reference proteome</keyword>
<dbReference type="InterPro" id="IPR036163">
    <property type="entry name" value="HMA_dom_sf"/>
</dbReference>
<dbReference type="PANTHER" id="PTHR43520">
    <property type="entry name" value="ATP7, ISOFORM B"/>
    <property type="match status" value="1"/>
</dbReference>
<dbReference type="Pfam" id="PF00702">
    <property type="entry name" value="Hydrolase"/>
    <property type="match status" value="1"/>
</dbReference>
<dbReference type="NCBIfam" id="TIGR01525">
    <property type="entry name" value="ATPase-IB_hvy"/>
    <property type="match status" value="1"/>
</dbReference>
<keyword evidence="5 10" id="KW-0547">Nucleotide-binding</keyword>
<comment type="subcellular location">
    <subcellularLocation>
        <location evidence="1">Cell membrane</location>
        <topology evidence="1">Multi-pass membrane protein</topology>
    </subcellularLocation>
</comment>
<dbReference type="FunFam" id="2.70.150.10:FF:000002">
    <property type="entry name" value="Copper-transporting ATPase 1, putative"/>
    <property type="match status" value="1"/>
</dbReference>
<keyword evidence="4 10" id="KW-0479">Metal-binding</keyword>
<dbReference type="PRINTS" id="PR00119">
    <property type="entry name" value="CATATPASE"/>
</dbReference>
<dbReference type="InterPro" id="IPR059000">
    <property type="entry name" value="ATPase_P-type_domA"/>
</dbReference>
<keyword evidence="8 10" id="KW-1133">Transmembrane helix</keyword>
<feature type="transmembrane region" description="Helical" evidence="10">
    <location>
        <begin position="728"/>
        <end position="745"/>
    </location>
</feature>
<dbReference type="PROSITE" id="PS01047">
    <property type="entry name" value="HMA_1"/>
    <property type="match status" value="1"/>
</dbReference>
<dbReference type="Proteomes" id="UP000481339">
    <property type="component" value="Unassembled WGS sequence"/>
</dbReference>
<dbReference type="Gene3D" id="2.70.150.10">
    <property type="entry name" value="Calcium-transporting ATPase, cytoplasmic transduction domain A"/>
    <property type="match status" value="1"/>
</dbReference>
<sequence>MSETAQATAENQLNGEDLTELDISGMTCSACARRVEKALNRMDGVTASVNYATERAIVSGLGQREITAAIRQVEGAGYGAHVHQGPEDTWSKRASEERITSLRRRLIVAALLTVPLMDVTIVLALVPDWRFPGWEWASVLLSLPVVVWAAWPFHRAAWRNVRHQTGTMDTLVSLGIIVSFVWAIVTIVTGQSSGAGYWLGFGTTPGGADALYLDVACGMTTFQLAGRYFEARSRRRAGDVLGALGALAARTARVRRPDSEQVVPIERLRRGEECVVLPGETIPADGVVIEGAAEVDTSMMTGEPLPVRVAADDRVTAGTISTNGRLVLRAESVGANTQLARMAVLAEDAQARKSRVERLVDRITVVFVPAVIGLAILVTIGWLIGGADLGRAIGVGISVLIIACPCAMGLATPTALMVGVGRGASLGILVRGQDALEASGRITTVVLDKTGTLTSGRMAVRRVLATPGWTQREVLRQAAAVEQGSEHLIARAVTRAAEGKDIAVPRLEDFTAQVGRGARATVGGRVVTVGSADVLEHPAPPAIAAGVRAAEEEGRGAVYVVVDGETIGALVLSDVLRSGAREAVALLHEQGLRTVLLTGDGEAAARRVADELGIDDVRARVLPTGKANAITDLQREGQRVAMVGDGVNDAVALSTADLGMAMWNGTDIALKSADIILVREDLMVIPDAIALSRRTLSTIHMNLAWAFGYNLAAIPIAAAGLLNPLISAAAMSLSSVLVVTNSLRLQNVRSAAERVQRGQQAVQD</sequence>
<protein>
    <submittedName>
        <fullName evidence="12">Copper-translocating P-type ATPase</fullName>
    </submittedName>
</protein>
<keyword evidence="9 10" id="KW-0472">Membrane</keyword>
<organism evidence="12 13">
    <name type="scientific">Pseudoclavibacter caeni</name>
    <dbReference type="NCBI Taxonomy" id="908846"/>
    <lineage>
        <taxon>Bacteria</taxon>
        <taxon>Bacillati</taxon>
        <taxon>Actinomycetota</taxon>
        <taxon>Actinomycetes</taxon>
        <taxon>Micrococcales</taxon>
        <taxon>Microbacteriaceae</taxon>
        <taxon>Pseudoclavibacter</taxon>
    </lineage>
</organism>
<dbReference type="InterPro" id="IPR001757">
    <property type="entry name" value="P_typ_ATPase"/>
</dbReference>
<dbReference type="Gene3D" id="3.40.1110.10">
    <property type="entry name" value="Calcium-transporting ATPase, cytoplasmic domain N"/>
    <property type="match status" value="1"/>
</dbReference>
<evidence type="ECO:0000313" key="13">
    <source>
        <dbReference type="Proteomes" id="UP000481339"/>
    </source>
</evidence>
<evidence type="ECO:0000256" key="7">
    <source>
        <dbReference type="ARBA" id="ARBA00022967"/>
    </source>
</evidence>
<evidence type="ECO:0000313" key="12">
    <source>
        <dbReference type="EMBL" id="KAB1631110.1"/>
    </source>
</evidence>
<keyword evidence="7" id="KW-1278">Translocase</keyword>
<dbReference type="Gene3D" id="3.30.70.100">
    <property type="match status" value="1"/>
</dbReference>
<dbReference type="SFLD" id="SFLDF00027">
    <property type="entry name" value="p-type_atpase"/>
    <property type="match status" value="1"/>
</dbReference>
<dbReference type="GO" id="GO:0005524">
    <property type="term" value="F:ATP binding"/>
    <property type="evidence" value="ECO:0007669"/>
    <property type="project" value="UniProtKB-UniRule"/>
</dbReference>
<evidence type="ECO:0000256" key="1">
    <source>
        <dbReference type="ARBA" id="ARBA00004651"/>
    </source>
</evidence>
<feature type="transmembrane region" description="Helical" evidence="10">
    <location>
        <begin position="703"/>
        <end position="722"/>
    </location>
</feature>
<feature type="domain" description="HMA" evidence="11">
    <location>
        <begin position="17"/>
        <end position="81"/>
    </location>
</feature>
<dbReference type="SFLD" id="SFLDG00002">
    <property type="entry name" value="C1.7:_P-type_atpase_like"/>
    <property type="match status" value="1"/>
</dbReference>
<dbReference type="InterPro" id="IPR023214">
    <property type="entry name" value="HAD_sf"/>
</dbReference>
<comment type="caution">
    <text evidence="12">The sequence shown here is derived from an EMBL/GenBank/DDBJ whole genome shotgun (WGS) entry which is preliminary data.</text>
</comment>
<dbReference type="InterPro" id="IPR017969">
    <property type="entry name" value="Heavy-metal-associated_CS"/>
</dbReference>
<dbReference type="SFLD" id="SFLDS00003">
    <property type="entry name" value="Haloacid_Dehalogenase"/>
    <property type="match status" value="1"/>
</dbReference>
<dbReference type="SUPFAM" id="SSF81653">
    <property type="entry name" value="Calcium ATPase, transduction domain A"/>
    <property type="match status" value="1"/>
</dbReference>
<dbReference type="InterPro" id="IPR008250">
    <property type="entry name" value="ATPase_P-typ_transduc_dom_A_sf"/>
</dbReference>
<gene>
    <name evidence="12" type="ORF">F8O02_08725</name>
</gene>
<dbReference type="InterPro" id="IPR027256">
    <property type="entry name" value="P-typ_ATPase_IB"/>
</dbReference>
<dbReference type="GO" id="GO:0005886">
    <property type="term" value="C:plasma membrane"/>
    <property type="evidence" value="ECO:0007669"/>
    <property type="project" value="UniProtKB-SubCell"/>
</dbReference>
<dbReference type="GO" id="GO:0005507">
    <property type="term" value="F:copper ion binding"/>
    <property type="evidence" value="ECO:0007669"/>
    <property type="project" value="TreeGrafter"/>
</dbReference>
<dbReference type="SUPFAM" id="SSF81665">
    <property type="entry name" value="Calcium ATPase, transmembrane domain M"/>
    <property type="match status" value="1"/>
</dbReference>
<feature type="transmembrane region" description="Helical" evidence="10">
    <location>
        <begin position="390"/>
        <end position="412"/>
    </location>
</feature>
<dbReference type="InterPro" id="IPR023298">
    <property type="entry name" value="ATPase_P-typ_TM_dom_sf"/>
</dbReference>
<dbReference type="InterPro" id="IPR044492">
    <property type="entry name" value="P_typ_ATPase_HD_dom"/>
</dbReference>
<evidence type="ECO:0000256" key="4">
    <source>
        <dbReference type="ARBA" id="ARBA00022723"/>
    </source>
</evidence>
<evidence type="ECO:0000256" key="8">
    <source>
        <dbReference type="ARBA" id="ARBA00022989"/>
    </source>
</evidence>
<dbReference type="Pfam" id="PF00122">
    <property type="entry name" value="E1-E2_ATPase"/>
    <property type="match status" value="1"/>
</dbReference>
<proteinExistence type="inferred from homology"/>
<comment type="similarity">
    <text evidence="2 10">Belongs to the cation transport ATPase (P-type) (TC 3.A.3) family. Type IB subfamily.</text>
</comment>
<dbReference type="RefSeq" id="WP_158036859.1">
    <property type="nucleotide sequence ID" value="NZ_BAAAZV010000016.1"/>
</dbReference>
<dbReference type="PANTHER" id="PTHR43520:SF8">
    <property type="entry name" value="P-TYPE CU(+) TRANSPORTER"/>
    <property type="match status" value="1"/>
</dbReference>
<dbReference type="NCBIfam" id="TIGR01511">
    <property type="entry name" value="ATPase-IB1_Cu"/>
    <property type="match status" value="1"/>
</dbReference>
<evidence type="ECO:0000259" key="11">
    <source>
        <dbReference type="PROSITE" id="PS50846"/>
    </source>
</evidence>
<accession>A0A7C8BMB6</accession>
<feature type="transmembrane region" description="Helical" evidence="10">
    <location>
        <begin position="210"/>
        <end position="229"/>
    </location>
</feature>
<evidence type="ECO:0000256" key="6">
    <source>
        <dbReference type="ARBA" id="ARBA00022840"/>
    </source>
</evidence>
<feature type="transmembrane region" description="Helical" evidence="10">
    <location>
        <begin position="363"/>
        <end position="384"/>
    </location>
</feature>
<dbReference type="PROSITE" id="PS01229">
    <property type="entry name" value="COF_2"/>
    <property type="match status" value="1"/>
</dbReference>
<dbReference type="NCBIfam" id="TIGR01494">
    <property type="entry name" value="ATPase_P-type"/>
    <property type="match status" value="1"/>
</dbReference>
<dbReference type="InterPro" id="IPR023299">
    <property type="entry name" value="ATPase_P-typ_cyto_dom_N"/>
</dbReference>
<dbReference type="SUPFAM" id="SSF56784">
    <property type="entry name" value="HAD-like"/>
    <property type="match status" value="1"/>
</dbReference>
<dbReference type="AlphaFoldDB" id="A0A7C8BMB6"/>
<name>A0A7C8BMB6_9MICO</name>
<dbReference type="InterPro" id="IPR018303">
    <property type="entry name" value="ATPase_P-typ_P_site"/>
</dbReference>
<evidence type="ECO:0000256" key="3">
    <source>
        <dbReference type="ARBA" id="ARBA00022692"/>
    </source>
</evidence>
<dbReference type="InterPro" id="IPR036412">
    <property type="entry name" value="HAD-like_sf"/>
</dbReference>
<keyword evidence="3 10" id="KW-0812">Transmembrane</keyword>
<feature type="transmembrane region" description="Helical" evidence="10">
    <location>
        <begin position="171"/>
        <end position="190"/>
    </location>
</feature>